<dbReference type="OrthoDB" id="10469010at2759"/>
<evidence type="ECO:0000256" key="1">
    <source>
        <dbReference type="SAM" id="Phobius"/>
    </source>
</evidence>
<keyword evidence="1" id="KW-0472">Membrane</keyword>
<evidence type="ECO:0000313" key="2">
    <source>
        <dbReference type="EMBL" id="CAD8121116.1"/>
    </source>
</evidence>
<dbReference type="EMBL" id="CAJJDN010000130">
    <property type="protein sequence ID" value="CAD8121116.1"/>
    <property type="molecule type" value="Genomic_DNA"/>
</dbReference>
<keyword evidence="1" id="KW-0812">Transmembrane</keyword>
<comment type="caution">
    <text evidence="2">The sequence shown here is derived from an EMBL/GenBank/DDBJ whole genome shotgun (WGS) entry which is preliminary data.</text>
</comment>
<keyword evidence="1" id="KW-1133">Transmembrane helix</keyword>
<dbReference type="AlphaFoldDB" id="A0A8S1QZC2"/>
<sequence>MLLTKNLIVIAFDNFVSSSFNYKIDCSNNYLCDVSYFDYKESYQQFSNWNLTNQLPSLYLDQDILTLIYQSQKNYEILYYDLNDNGNENVIGNVLKSVIAYLQSETINQSNIVQSFVYNYNQQLHLLSSTKNNSKLQHFILKRSPQICIDKQSLTQKANFQLKNLNQEKIIELNLNIKMNEPETSHIKLWIILGIILIIVIVGISVTVYCQRKKRKSVRQDLLIKN</sequence>
<gene>
    <name evidence="2" type="ORF">PSON_ATCC_30995.1.T1300044</name>
</gene>
<reference evidence="2" key="1">
    <citation type="submission" date="2021-01" db="EMBL/GenBank/DDBJ databases">
        <authorList>
            <consortium name="Genoscope - CEA"/>
            <person name="William W."/>
        </authorList>
    </citation>
    <scope>NUCLEOTIDE SEQUENCE</scope>
</reference>
<dbReference type="Proteomes" id="UP000692954">
    <property type="component" value="Unassembled WGS sequence"/>
</dbReference>
<accession>A0A8S1QZC2</accession>
<protein>
    <recommendedName>
        <fullName evidence="4">Transmembrane protein</fullName>
    </recommendedName>
</protein>
<keyword evidence="3" id="KW-1185">Reference proteome</keyword>
<name>A0A8S1QZC2_9CILI</name>
<evidence type="ECO:0000313" key="3">
    <source>
        <dbReference type="Proteomes" id="UP000692954"/>
    </source>
</evidence>
<evidence type="ECO:0008006" key="4">
    <source>
        <dbReference type="Google" id="ProtNLM"/>
    </source>
</evidence>
<proteinExistence type="predicted"/>
<feature type="transmembrane region" description="Helical" evidence="1">
    <location>
        <begin position="189"/>
        <end position="210"/>
    </location>
</feature>
<organism evidence="2 3">
    <name type="scientific">Paramecium sonneborni</name>
    <dbReference type="NCBI Taxonomy" id="65129"/>
    <lineage>
        <taxon>Eukaryota</taxon>
        <taxon>Sar</taxon>
        <taxon>Alveolata</taxon>
        <taxon>Ciliophora</taxon>
        <taxon>Intramacronucleata</taxon>
        <taxon>Oligohymenophorea</taxon>
        <taxon>Peniculida</taxon>
        <taxon>Parameciidae</taxon>
        <taxon>Paramecium</taxon>
    </lineage>
</organism>